<evidence type="ECO:0000313" key="6">
    <source>
        <dbReference type="EMBL" id="RGP80516.1"/>
    </source>
</evidence>
<proteinExistence type="inferred from homology"/>
<dbReference type="InterPro" id="IPR040939">
    <property type="entry name" value="Vps38"/>
</dbReference>
<name>A0A395T7V6_9HYPO</name>
<dbReference type="Gene3D" id="3.40.50.1820">
    <property type="entry name" value="alpha/beta hydrolase"/>
    <property type="match status" value="1"/>
</dbReference>
<dbReference type="InterPro" id="IPR029058">
    <property type="entry name" value="AB_hydrolase_fold"/>
</dbReference>
<dbReference type="EMBL" id="PXOG01000029">
    <property type="protein sequence ID" value="RGP80516.1"/>
    <property type="molecule type" value="Genomic_DNA"/>
</dbReference>
<dbReference type="InterPro" id="IPR050309">
    <property type="entry name" value="Type-B_Carboxylest/Lipase"/>
</dbReference>
<comment type="similarity">
    <text evidence="1">Belongs to the type-B carboxylesterase/lipase family.</text>
</comment>
<dbReference type="SUPFAM" id="SSF53474">
    <property type="entry name" value="alpha/beta-Hydrolases"/>
    <property type="match status" value="1"/>
</dbReference>
<sequence>MSSLAEPRRPRLLPQNRKLRHLRGIWLRNLSFAPTSLRTADDADLATSLNKLPVLRETGQLHPSRSSESLRKDNVRHDALRPKQKRRTSLSLAHVNPATRQKNLEALFEESVGDVFYSLHVDGDAEPVYISEVRERATSFNFKFFSLENCASAISRCNSLLIRVWARRPRAETWTFLLDESIDLRRLNFIGTLMDRNFPPNALIFHLEDGIYSFDFPNKISEPKQAPPTATSSYTALMKLANLESSIEDAIETQQRLMEEINNMLDDTPVNESETAYEALSLAQKYVAAQQRSNNLAQKKRDDLKESIRARREAIAKGRELEAQAETDMANNQEKLNASKELLEETQQQIRGQRRRICSDLTDIFPITPIPNAPPLSFQICNIPLPNSMYDASTAKHISEDVLSAGLGFVALLTKHLQFYLAHPLPYPIDWFGSRSYARDDISQLSEKTVSRREFPLYLPRGGSTAGQWRFEYAWFLLNKNIEALCSSQGLRVVDIRHSLPNLKYLLYVCSAGSDQVPERKKGGVRGLWAGRLKGRMSTMSAQLDGDNSSLNESRRGSMDSEMNQGDALRAFLKSNGHDKSVGQDKDAHLESLDDLLSLPFEGDTKPSIQATFEVDRLKPGVPILCSGLAILMSKEHTDRDILASANFLTASTSFPAVASHGPKTFHGSSPQRSLPRIMRGSDVSETAPNAVDTIVGAEGRYTRYLQAYFAMLGTAILFALAAVGAAEPNSPVVELLNGSYYGTHNSVYNQDLFLGIPYAQPPLNNLRFRHPQPLNETWTELRNATDYQSRCYQYGYPSGPLSGGSDDCLHLNVIRPADVEKKLPVLVWIHGGGLVGGFSGDPSYNLSWIIDESVKMGSPMMAVSINYRLGAWGYLWSSAVQEAGEGNNGFRDQRLALHWIQENIAAFGGDPEKVTIWGQSGGARGVASQLTAFGGRDDGLFRAAILESATGFHTSFREEEVEDAPNWNKGYESLLNLTGCSAAKDSLQCLREVPSLELAETIGNVSFPVYLDIVDGDFIEEDRSELVRQEKFVRVPIINGVATDDGDFFAQKGINTTQEWEAYLRREGASNETIDTISALYPDIPRVGLPATFEGRPFGELASYGSQWKRAVAFGGDRAMHAPRRAWNRKWSQANLTAYSYRFDVVSGDRNPVQGAGHSVDIPFVFRNTERLAQLNATEPRSGSFYELAVLMSRMWISFASDLNPNFEGMRSCEWSKYEIDRAQNMVFHIDNSSVSYMEEDTYRTEQLEYLNGKLWKVELQSGHNEK</sequence>
<dbReference type="GO" id="GO:0016787">
    <property type="term" value="F:hydrolase activity"/>
    <property type="evidence" value="ECO:0007669"/>
    <property type="project" value="UniProtKB-KW"/>
</dbReference>
<dbReference type="Pfam" id="PF00135">
    <property type="entry name" value="COesterase"/>
    <property type="match status" value="1"/>
</dbReference>
<organism evidence="6 7">
    <name type="scientific">Fusarium longipes</name>
    <dbReference type="NCBI Taxonomy" id="694270"/>
    <lineage>
        <taxon>Eukaryota</taxon>
        <taxon>Fungi</taxon>
        <taxon>Dikarya</taxon>
        <taxon>Ascomycota</taxon>
        <taxon>Pezizomycotina</taxon>
        <taxon>Sordariomycetes</taxon>
        <taxon>Hypocreomycetidae</taxon>
        <taxon>Hypocreales</taxon>
        <taxon>Nectriaceae</taxon>
        <taxon>Fusarium</taxon>
    </lineage>
</organism>
<evidence type="ECO:0000256" key="1">
    <source>
        <dbReference type="ARBA" id="ARBA00005964"/>
    </source>
</evidence>
<keyword evidence="7" id="KW-1185">Reference proteome</keyword>
<evidence type="ECO:0000256" key="3">
    <source>
        <dbReference type="SAM" id="Coils"/>
    </source>
</evidence>
<reference evidence="6 7" key="1">
    <citation type="journal article" date="2018" name="PLoS Pathog.">
        <title>Evolution of structural diversity of trichothecenes, a family of toxins produced by plant pathogenic and entomopathogenic fungi.</title>
        <authorList>
            <person name="Proctor R.H."/>
            <person name="McCormick S.P."/>
            <person name="Kim H.S."/>
            <person name="Cardoza R.E."/>
            <person name="Stanley A.M."/>
            <person name="Lindo L."/>
            <person name="Kelly A."/>
            <person name="Brown D.W."/>
            <person name="Lee T."/>
            <person name="Vaughan M.M."/>
            <person name="Alexander N.J."/>
            <person name="Busman M."/>
            <person name="Gutierrez S."/>
        </authorList>
    </citation>
    <scope>NUCLEOTIDE SEQUENCE [LARGE SCALE GENOMIC DNA]</scope>
    <source>
        <strain evidence="6 7">NRRL 20695</strain>
    </source>
</reference>
<dbReference type="OrthoDB" id="72772at2759"/>
<gene>
    <name evidence="6" type="ORF">FLONG3_1350</name>
</gene>
<dbReference type="PANTHER" id="PTHR11559">
    <property type="entry name" value="CARBOXYLESTERASE"/>
    <property type="match status" value="1"/>
</dbReference>
<evidence type="ECO:0000256" key="2">
    <source>
        <dbReference type="ARBA" id="ARBA00022801"/>
    </source>
</evidence>
<feature type="domain" description="Carboxylesterase type B" evidence="5">
    <location>
        <begin position="732"/>
        <end position="1246"/>
    </location>
</feature>
<keyword evidence="2" id="KW-0378">Hydrolase</keyword>
<dbReference type="GO" id="GO:0034272">
    <property type="term" value="C:phosphatidylinositol 3-kinase complex, class III, type II"/>
    <property type="evidence" value="ECO:0007669"/>
    <property type="project" value="InterPro"/>
</dbReference>
<dbReference type="STRING" id="694270.A0A395T7V6"/>
<evidence type="ECO:0000256" key="4">
    <source>
        <dbReference type="SAM" id="MobiDB-lite"/>
    </source>
</evidence>
<dbReference type="InterPro" id="IPR019826">
    <property type="entry name" value="Carboxylesterase_B_AS"/>
</dbReference>
<comment type="caution">
    <text evidence="6">The sequence shown here is derived from an EMBL/GenBank/DDBJ whole genome shotgun (WGS) entry which is preliminary data.</text>
</comment>
<evidence type="ECO:0000313" key="7">
    <source>
        <dbReference type="Proteomes" id="UP000266234"/>
    </source>
</evidence>
<feature type="coiled-coil region" evidence="3">
    <location>
        <begin position="240"/>
        <end position="356"/>
    </location>
</feature>
<keyword evidence="3" id="KW-0175">Coiled coil</keyword>
<dbReference type="AlphaFoldDB" id="A0A395T7V6"/>
<accession>A0A395T7V6</accession>
<dbReference type="Pfam" id="PF17649">
    <property type="entry name" value="VPS38"/>
    <property type="match status" value="1"/>
</dbReference>
<evidence type="ECO:0000259" key="5">
    <source>
        <dbReference type="Pfam" id="PF00135"/>
    </source>
</evidence>
<feature type="region of interest" description="Disordered" evidence="4">
    <location>
        <begin position="541"/>
        <end position="561"/>
    </location>
</feature>
<dbReference type="PROSITE" id="PS00122">
    <property type="entry name" value="CARBOXYLESTERASE_B_1"/>
    <property type="match status" value="1"/>
</dbReference>
<dbReference type="InterPro" id="IPR002018">
    <property type="entry name" value="CarbesteraseB"/>
</dbReference>
<feature type="compositionally biased region" description="Polar residues" evidence="4">
    <location>
        <begin position="541"/>
        <end position="552"/>
    </location>
</feature>
<protein>
    <submittedName>
        <fullName evidence="6">Uv radiation resistance associated p63</fullName>
    </submittedName>
</protein>
<dbReference type="Proteomes" id="UP000266234">
    <property type="component" value="Unassembled WGS sequence"/>
</dbReference>